<proteinExistence type="inferred from homology"/>
<dbReference type="InterPro" id="IPR034015">
    <property type="entry name" value="M1_LTA4H"/>
</dbReference>
<evidence type="ECO:0000256" key="11">
    <source>
        <dbReference type="PIRSR" id="PIRSR634015-3"/>
    </source>
</evidence>
<dbReference type="InterPro" id="IPR042097">
    <property type="entry name" value="Aminopeptidase_N-like_N_sf"/>
</dbReference>
<dbReference type="InterPro" id="IPR001930">
    <property type="entry name" value="Peptidase_M1"/>
</dbReference>
<dbReference type="InterPro" id="IPR038502">
    <property type="entry name" value="M1_LTA-4_hydro/amino_C_sf"/>
</dbReference>
<dbReference type="GO" id="GO:0006508">
    <property type="term" value="P:proteolysis"/>
    <property type="evidence" value="ECO:0007669"/>
    <property type="project" value="UniProtKB-KW"/>
</dbReference>
<evidence type="ECO:0000256" key="6">
    <source>
        <dbReference type="ARBA" id="ARBA00022801"/>
    </source>
</evidence>
<feature type="binding site" evidence="11">
    <location>
        <position position="307"/>
    </location>
    <ligand>
        <name>Zn(2+)</name>
        <dbReference type="ChEBI" id="CHEBI:29105"/>
        <note>catalytic</note>
    </ligand>
</feature>
<dbReference type="GO" id="GO:0004177">
    <property type="term" value="F:aminopeptidase activity"/>
    <property type="evidence" value="ECO:0007669"/>
    <property type="project" value="TreeGrafter"/>
</dbReference>
<dbReference type="Gene3D" id="3.30.2010.30">
    <property type="match status" value="1"/>
</dbReference>
<dbReference type="InterPro" id="IPR045357">
    <property type="entry name" value="Aminopeptidase_N-like_N"/>
</dbReference>
<dbReference type="CDD" id="cd09599">
    <property type="entry name" value="M1_LTA4H"/>
    <property type="match status" value="1"/>
</dbReference>
<evidence type="ECO:0000256" key="4">
    <source>
        <dbReference type="ARBA" id="ARBA00022670"/>
    </source>
</evidence>
<evidence type="ECO:0000256" key="5">
    <source>
        <dbReference type="ARBA" id="ARBA00022723"/>
    </source>
</evidence>
<sequence length="652" mass="73174">MSDPTTQSNYDKIATTDLELDWRVDFDTGTISGSVIHRLEVLAEDGVGEVVLDTSDLEVETVEVKIGEEPVWEGVQFSIGTAHPVMGSALTISLGRVHQGGVSVRVTYKTRDSMALQWLDPQQTQGKRYPYLFSQCQPIYARALVPIQDTPSVKTRYTARITSTLPVLMSAIRTAPALKDFPSANDLGQKLVTYEYNQPIPIPSYLLAIASGNVVYRAFQVPEGKAWTSGVWAEPEVVDAAWYEFNEDAPRFLTAEEAITSDYRFGVYDLLVLPPAFPYGGMENACLTFVTPTLLTGDRSLVDVVIHEITHSWFGNGVTQANSSHFWLNEGWTTYMERVLQERLHSPAHRGFSFLIGRKGLDDDLTRYVGRPKYQRLQINFEKGEDPDDAYSDVPYEKGANFLLHLERALGGLDVFLPYVKHYVQRFMGQSITTQQWKDDLVAYFKEDERASKVLDGILWDEWLFGEGLTLPAPVEYDTTLATASYALASRWDKSRSTDVSQLDFSPGDVDGIDTNQIIVFLERLQSEQIPPLPHTHIDHLGTVYALTHTPNAELRLRFYEIALRDPSSSAAHAYAVDAARWVVGADGTGVVKGRMKFCRPVLRAVGSVDRGIAVKWYREYREAFHPIARGLIDKVRRKCCHLGLWWGGADA</sequence>
<feature type="binding site" evidence="10">
    <location>
        <begin position="278"/>
        <end position="283"/>
    </location>
    <ligand>
        <name>a peptide</name>
        <dbReference type="ChEBI" id="CHEBI:60466"/>
    </ligand>
</feature>
<dbReference type="FunFam" id="1.10.390.10:FF:000003">
    <property type="entry name" value="Leukotriene A(4) hydrolase"/>
    <property type="match status" value="1"/>
</dbReference>
<dbReference type="GO" id="GO:0008270">
    <property type="term" value="F:zinc ion binding"/>
    <property type="evidence" value="ECO:0007669"/>
    <property type="project" value="InterPro"/>
</dbReference>
<evidence type="ECO:0000256" key="8">
    <source>
        <dbReference type="ARBA" id="ARBA00023049"/>
    </source>
</evidence>
<dbReference type="InterPro" id="IPR027268">
    <property type="entry name" value="Peptidase_M4/M1_CTD_sf"/>
</dbReference>
<dbReference type="FunFam" id="3.30.2010.30:FF:000001">
    <property type="entry name" value="Leukotriene A(4) hydrolase"/>
    <property type="match status" value="1"/>
</dbReference>
<dbReference type="SUPFAM" id="SSF55486">
    <property type="entry name" value="Metalloproteases ('zincins'), catalytic domain"/>
    <property type="match status" value="1"/>
</dbReference>
<evidence type="ECO:0000256" key="3">
    <source>
        <dbReference type="ARBA" id="ARBA00022490"/>
    </source>
</evidence>
<comment type="cofactor">
    <cofactor evidence="11">
        <name>Zn(2+)</name>
        <dbReference type="ChEBI" id="CHEBI:29105"/>
    </cofactor>
    <text evidence="11">Binds 1 zinc ion per subunit.</text>
</comment>
<organism evidence="13 14">
    <name type="scientific">Boletus reticuloceps</name>
    <dbReference type="NCBI Taxonomy" id="495285"/>
    <lineage>
        <taxon>Eukaryota</taxon>
        <taxon>Fungi</taxon>
        <taxon>Dikarya</taxon>
        <taxon>Basidiomycota</taxon>
        <taxon>Agaricomycotina</taxon>
        <taxon>Agaricomycetes</taxon>
        <taxon>Agaricomycetidae</taxon>
        <taxon>Boletales</taxon>
        <taxon>Boletineae</taxon>
        <taxon>Boletaceae</taxon>
        <taxon>Boletoideae</taxon>
        <taxon>Boletus</taxon>
    </lineage>
</organism>
<dbReference type="SUPFAM" id="SSF63737">
    <property type="entry name" value="Leukotriene A4 hydrolase N-terminal domain"/>
    <property type="match status" value="1"/>
</dbReference>
<dbReference type="Gene3D" id="1.25.40.320">
    <property type="entry name" value="Peptidase M1, leukotriene A4 hydrolase/aminopeptidase C-terminal domain"/>
    <property type="match status" value="1"/>
</dbReference>
<dbReference type="Proteomes" id="UP000683000">
    <property type="component" value="Unassembled WGS sequence"/>
</dbReference>
<dbReference type="PANTHER" id="PTHR45726:SF3">
    <property type="entry name" value="LEUKOTRIENE A-4 HYDROLASE"/>
    <property type="match status" value="1"/>
</dbReference>
<dbReference type="SUPFAM" id="SSF48371">
    <property type="entry name" value="ARM repeat"/>
    <property type="match status" value="1"/>
</dbReference>
<dbReference type="SMART" id="SM01263">
    <property type="entry name" value="Leuk-A4-hydro_C"/>
    <property type="match status" value="1"/>
</dbReference>
<name>A0A8I3A6I1_9AGAM</name>
<feature type="binding site" evidence="10">
    <location>
        <begin position="135"/>
        <end position="137"/>
    </location>
    <ligand>
        <name>a peptide</name>
        <dbReference type="ChEBI" id="CHEBI:60466"/>
    </ligand>
</feature>
<dbReference type="InterPro" id="IPR015211">
    <property type="entry name" value="Peptidase_M1_C"/>
</dbReference>
<dbReference type="GO" id="GO:0004301">
    <property type="term" value="F:epoxide hydrolase activity"/>
    <property type="evidence" value="ECO:0007669"/>
    <property type="project" value="TreeGrafter"/>
</dbReference>
<dbReference type="InterPro" id="IPR049980">
    <property type="entry name" value="LTA4H_cat"/>
</dbReference>
<dbReference type="GO" id="GO:0008237">
    <property type="term" value="F:metallopeptidase activity"/>
    <property type="evidence" value="ECO:0007669"/>
    <property type="project" value="UniProtKB-KW"/>
</dbReference>
<dbReference type="PRINTS" id="PR00756">
    <property type="entry name" value="ALADIPTASE"/>
</dbReference>
<dbReference type="EMBL" id="JAGFBS010000023">
    <property type="protein sequence ID" value="KAG6373216.1"/>
    <property type="molecule type" value="Genomic_DNA"/>
</dbReference>
<keyword evidence="7 11" id="KW-0862">Zinc</keyword>
<feature type="active site" description="Proton acceptor" evidence="9">
    <location>
        <position position="308"/>
    </location>
</feature>
<comment type="caution">
    <text evidence="13">The sequence shown here is derived from an EMBL/GenBank/DDBJ whole genome shotgun (WGS) entry which is preliminary data.</text>
</comment>
<evidence type="ECO:0000256" key="9">
    <source>
        <dbReference type="PIRSR" id="PIRSR634015-1"/>
    </source>
</evidence>
<comment type="similarity">
    <text evidence="2">Belongs to the peptidase M1 family.</text>
</comment>
<keyword evidence="14" id="KW-1185">Reference proteome</keyword>
<evidence type="ECO:0000256" key="7">
    <source>
        <dbReference type="ARBA" id="ARBA00022833"/>
    </source>
</evidence>
<keyword evidence="5 11" id="KW-0479">Metal-binding</keyword>
<keyword evidence="4" id="KW-0645">Protease</keyword>
<evidence type="ECO:0000256" key="1">
    <source>
        <dbReference type="ARBA" id="ARBA00004496"/>
    </source>
</evidence>
<keyword evidence="6" id="KW-0378">Hydrolase</keyword>
<feature type="binding site" evidence="11">
    <location>
        <position position="330"/>
    </location>
    <ligand>
        <name>Zn(2+)</name>
        <dbReference type="ChEBI" id="CHEBI:29105"/>
        <note>catalytic</note>
    </ligand>
</feature>
<reference evidence="13" key="1">
    <citation type="submission" date="2021-03" db="EMBL/GenBank/DDBJ databases">
        <title>Evolutionary innovations through gain and loss of genes in the ectomycorrhizal Boletales.</title>
        <authorList>
            <person name="Wu G."/>
            <person name="Miyauchi S."/>
            <person name="Morin E."/>
            <person name="Yang Z.-L."/>
            <person name="Xu J."/>
            <person name="Martin F.M."/>
        </authorList>
    </citation>
    <scope>NUCLEOTIDE SEQUENCE</scope>
    <source>
        <strain evidence="13">BR01</strain>
    </source>
</reference>
<dbReference type="PANTHER" id="PTHR45726">
    <property type="entry name" value="LEUKOTRIENE A-4 HYDROLASE"/>
    <property type="match status" value="1"/>
</dbReference>
<feature type="binding site" evidence="11">
    <location>
        <position position="311"/>
    </location>
    <ligand>
        <name>Zn(2+)</name>
        <dbReference type="ChEBI" id="CHEBI:29105"/>
        <note>catalytic</note>
    </ligand>
</feature>
<evidence type="ECO:0000256" key="10">
    <source>
        <dbReference type="PIRSR" id="PIRSR634015-2"/>
    </source>
</evidence>
<evidence type="ECO:0000313" key="14">
    <source>
        <dbReference type="Proteomes" id="UP000683000"/>
    </source>
</evidence>
<feature type="binding site" evidence="10">
    <location>
        <begin position="595"/>
        <end position="597"/>
    </location>
    <ligand>
        <name>a peptide</name>
        <dbReference type="ChEBI" id="CHEBI:60466"/>
    </ligand>
</feature>
<dbReference type="OrthoDB" id="79562at2759"/>
<keyword evidence="8" id="KW-0482">Metalloprotease</keyword>
<keyword evidence="3" id="KW-0963">Cytoplasm</keyword>
<accession>A0A8I3A6I1</accession>
<dbReference type="InterPro" id="IPR016024">
    <property type="entry name" value="ARM-type_fold"/>
</dbReference>
<dbReference type="Pfam" id="PF09127">
    <property type="entry name" value="Leuk-A4-hydro_C"/>
    <property type="match status" value="1"/>
</dbReference>
<dbReference type="InterPro" id="IPR014782">
    <property type="entry name" value="Peptidase_M1_dom"/>
</dbReference>
<evidence type="ECO:0000313" key="13">
    <source>
        <dbReference type="EMBL" id="KAG6373216.1"/>
    </source>
</evidence>
<dbReference type="Pfam" id="PF01433">
    <property type="entry name" value="Peptidase_M1"/>
    <property type="match status" value="1"/>
</dbReference>
<feature type="domain" description="Peptidase M1 leukotriene A4 hydrolase/aminopeptidase C-terminal" evidence="12">
    <location>
        <begin position="480"/>
        <end position="637"/>
    </location>
</feature>
<dbReference type="AlphaFoldDB" id="A0A8I3A6I1"/>
<dbReference type="GO" id="GO:0005829">
    <property type="term" value="C:cytosol"/>
    <property type="evidence" value="ECO:0007669"/>
    <property type="project" value="TreeGrafter"/>
</dbReference>
<gene>
    <name evidence="13" type="ORF">JVT61DRAFT_6841</name>
</gene>
<comment type="subcellular location">
    <subcellularLocation>
        <location evidence="1">Cytoplasm</location>
    </subcellularLocation>
</comment>
<dbReference type="Pfam" id="PF17900">
    <property type="entry name" value="Peptidase_M1_N"/>
    <property type="match status" value="1"/>
</dbReference>
<dbReference type="Gene3D" id="1.10.390.10">
    <property type="entry name" value="Neutral Protease Domain 2"/>
    <property type="match status" value="1"/>
</dbReference>
<protein>
    <submittedName>
        <fullName evidence="13">Peptidase family M1-domain-containing protein</fullName>
    </submittedName>
</protein>
<evidence type="ECO:0000259" key="12">
    <source>
        <dbReference type="SMART" id="SM01263"/>
    </source>
</evidence>
<evidence type="ECO:0000256" key="2">
    <source>
        <dbReference type="ARBA" id="ARBA00010136"/>
    </source>
</evidence>
<dbReference type="Gene3D" id="2.60.40.1730">
    <property type="entry name" value="tricorn interacting facor f3 domain"/>
    <property type="match status" value="1"/>
</dbReference>
<feature type="active site" description="Proton donor" evidence="9">
    <location>
        <position position="396"/>
    </location>
</feature>